<comment type="caution">
    <text evidence="7">Lacks conserved residue(s) required for the propagation of feature annotation.</text>
</comment>
<keyword evidence="7" id="KW-0479">Metal-binding</keyword>
<organism evidence="8 9">
    <name type="scientific">Vibrio ulleungensis</name>
    <dbReference type="NCBI Taxonomy" id="2807619"/>
    <lineage>
        <taxon>Bacteria</taxon>
        <taxon>Pseudomonadati</taxon>
        <taxon>Pseudomonadota</taxon>
        <taxon>Gammaproteobacteria</taxon>
        <taxon>Vibrionales</taxon>
        <taxon>Vibrionaceae</taxon>
        <taxon>Vibrio</taxon>
    </lineage>
</organism>
<proteinExistence type="inferred from homology"/>
<comment type="caution">
    <text evidence="8">The sequence shown here is derived from an EMBL/GenBank/DDBJ whole genome shotgun (WGS) entry which is preliminary data.</text>
</comment>
<feature type="binding site" evidence="7">
    <location>
        <position position="80"/>
    </location>
    <ligand>
        <name>substrate</name>
    </ligand>
</feature>
<evidence type="ECO:0000256" key="3">
    <source>
        <dbReference type="ARBA" id="ARBA00022741"/>
    </source>
</evidence>
<dbReference type="Pfam" id="PF01202">
    <property type="entry name" value="SKI"/>
    <property type="match status" value="1"/>
</dbReference>
<comment type="catalytic activity">
    <reaction evidence="7">
        <text>shikimate + ATP = 3-phosphoshikimate + ADP + H(+)</text>
        <dbReference type="Rhea" id="RHEA:13121"/>
        <dbReference type="ChEBI" id="CHEBI:15378"/>
        <dbReference type="ChEBI" id="CHEBI:30616"/>
        <dbReference type="ChEBI" id="CHEBI:36208"/>
        <dbReference type="ChEBI" id="CHEBI:145989"/>
        <dbReference type="ChEBI" id="CHEBI:456216"/>
        <dbReference type="EC" id="2.7.1.71"/>
    </reaction>
</comment>
<sequence length="176" mass="19674">MANNVILTGLMGTGKTTLGRHVANKLNRTFIDTDEYIEAQFGPAASIFSQTNGDMQFRAIEEQVANELSAKQHCVISTGGRFMLNQSNIDVMQHTGVVVCLVAELSELVERLSNTTSTTYRPRFVQAEDKLKLMQQLEQQSAPYFKQFKQITTTGRLIEDIAEEIITLSNSQLSMH</sequence>
<keyword evidence="5 7" id="KW-0067">ATP-binding</keyword>
<feature type="binding site" evidence="7">
    <location>
        <begin position="12"/>
        <end position="17"/>
    </location>
    <ligand>
        <name>ATP</name>
        <dbReference type="ChEBI" id="CHEBI:30616"/>
    </ligand>
</feature>
<protein>
    <recommendedName>
        <fullName evidence="7">Shikimate kinase</fullName>
        <shortName evidence="7">SK</shortName>
        <ecNumber evidence="7">2.7.1.71</ecNumber>
    </recommendedName>
</protein>
<feature type="binding site" evidence="7">
    <location>
        <position position="16"/>
    </location>
    <ligand>
        <name>Mg(2+)</name>
        <dbReference type="ChEBI" id="CHEBI:18420"/>
    </ligand>
</feature>
<gene>
    <name evidence="7" type="primary">aroK</name>
    <name evidence="8" type="ORF">JQC93_02380</name>
</gene>
<comment type="pathway">
    <text evidence="7">Metabolic intermediate biosynthesis; chorismate biosynthesis; chorismate from D-erythrose 4-phosphate and phosphoenolpyruvate: step 5/7.</text>
</comment>
<keyword evidence="1 7" id="KW-0028">Amino-acid biosynthesis</keyword>
<feature type="binding site" evidence="7">
    <location>
        <position position="58"/>
    </location>
    <ligand>
        <name>substrate</name>
    </ligand>
</feature>
<keyword evidence="6 7" id="KW-0057">Aromatic amino acid biosynthesis</keyword>
<feature type="binding site" evidence="7">
    <location>
        <position position="34"/>
    </location>
    <ligand>
        <name>substrate</name>
    </ligand>
</feature>
<name>A0ABS2HFQ8_9VIBR</name>
<comment type="subcellular location">
    <subcellularLocation>
        <location evidence="7">Cytoplasm</location>
    </subcellularLocation>
</comment>
<dbReference type="CDD" id="cd00464">
    <property type="entry name" value="SK"/>
    <property type="match status" value="1"/>
</dbReference>
<evidence type="ECO:0000313" key="9">
    <source>
        <dbReference type="Proteomes" id="UP000809621"/>
    </source>
</evidence>
<dbReference type="PANTHER" id="PTHR21087:SF16">
    <property type="entry name" value="SHIKIMATE KINASE 1, CHLOROPLASTIC"/>
    <property type="match status" value="1"/>
</dbReference>
<dbReference type="HAMAP" id="MF_00109">
    <property type="entry name" value="Shikimate_kinase"/>
    <property type="match status" value="1"/>
</dbReference>
<evidence type="ECO:0000256" key="5">
    <source>
        <dbReference type="ARBA" id="ARBA00022840"/>
    </source>
</evidence>
<keyword evidence="9" id="KW-1185">Reference proteome</keyword>
<dbReference type="SUPFAM" id="SSF52540">
    <property type="entry name" value="P-loop containing nucleoside triphosphate hydrolases"/>
    <property type="match status" value="1"/>
</dbReference>
<dbReference type="InterPro" id="IPR000623">
    <property type="entry name" value="Shikimate_kinase/TSH1"/>
</dbReference>
<dbReference type="PRINTS" id="PR01100">
    <property type="entry name" value="SHIKIMTKNASE"/>
</dbReference>
<dbReference type="InterPro" id="IPR031322">
    <property type="entry name" value="Shikimate/glucono_kinase"/>
</dbReference>
<evidence type="ECO:0000256" key="1">
    <source>
        <dbReference type="ARBA" id="ARBA00022605"/>
    </source>
</evidence>
<dbReference type="InterPro" id="IPR027417">
    <property type="entry name" value="P-loop_NTPase"/>
</dbReference>
<dbReference type="PANTHER" id="PTHR21087">
    <property type="entry name" value="SHIKIMATE KINASE"/>
    <property type="match status" value="1"/>
</dbReference>
<feature type="binding site" evidence="7">
    <location>
        <position position="156"/>
    </location>
    <ligand>
        <name>ATP</name>
        <dbReference type="ChEBI" id="CHEBI:30616"/>
    </ligand>
</feature>
<comment type="subunit">
    <text evidence="7">Monomer.</text>
</comment>
<keyword evidence="3 7" id="KW-0547">Nucleotide-binding</keyword>
<reference evidence="8 9" key="1">
    <citation type="submission" date="2021-02" db="EMBL/GenBank/DDBJ databases">
        <authorList>
            <person name="Park J.-S."/>
        </authorList>
    </citation>
    <scope>NUCLEOTIDE SEQUENCE [LARGE SCALE GENOMIC DNA]</scope>
    <source>
        <strain evidence="8 9">188UL20-2</strain>
    </source>
</reference>
<evidence type="ECO:0000256" key="6">
    <source>
        <dbReference type="ARBA" id="ARBA00023141"/>
    </source>
</evidence>
<keyword evidence="7" id="KW-0460">Magnesium</keyword>
<evidence type="ECO:0000313" key="8">
    <source>
        <dbReference type="EMBL" id="MBM7035242.1"/>
    </source>
</evidence>
<keyword evidence="2 7" id="KW-0808">Transferase</keyword>
<accession>A0ABS2HFQ8</accession>
<dbReference type="RefSeq" id="WP_205156857.1">
    <property type="nucleotide sequence ID" value="NZ_JAFEUM010000001.1"/>
</dbReference>
<comment type="function">
    <text evidence="7">Catalyzes the specific phosphorylation of the 3-hydroxyl group of shikimic acid using ATP as a cosubstrate.</text>
</comment>
<dbReference type="Proteomes" id="UP000809621">
    <property type="component" value="Unassembled WGS sequence"/>
</dbReference>
<evidence type="ECO:0000256" key="2">
    <source>
        <dbReference type="ARBA" id="ARBA00022679"/>
    </source>
</evidence>
<dbReference type="EMBL" id="JAFEUM010000001">
    <property type="protein sequence ID" value="MBM7035242.1"/>
    <property type="molecule type" value="Genomic_DNA"/>
</dbReference>
<keyword evidence="4 7" id="KW-0418">Kinase</keyword>
<dbReference type="Gene3D" id="3.40.50.300">
    <property type="entry name" value="P-loop containing nucleotide triphosphate hydrolases"/>
    <property type="match status" value="1"/>
</dbReference>
<evidence type="ECO:0000256" key="4">
    <source>
        <dbReference type="ARBA" id="ARBA00022777"/>
    </source>
</evidence>
<keyword evidence="7" id="KW-0963">Cytoplasm</keyword>
<dbReference type="EC" id="2.7.1.71" evidence="7"/>
<feature type="binding site" evidence="7">
    <location>
        <position position="121"/>
    </location>
    <ligand>
        <name>ATP</name>
        <dbReference type="ChEBI" id="CHEBI:30616"/>
    </ligand>
</feature>
<evidence type="ECO:0000256" key="7">
    <source>
        <dbReference type="HAMAP-Rule" id="MF_00109"/>
    </source>
</evidence>
<comment type="cofactor">
    <cofactor evidence="7">
        <name>Mg(2+)</name>
        <dbReference type="ChEBI" id="CHEBI:18420"/>
    </cofactor>
    <text evidence="7">Binds 1 Mg(2+) ion per subunit.</text>
</comment>
<comment type="similarity">
    <text evidence="7">Belongs to the shikimate kinase family.</text>
</comment>